<proteinExistence type="predicted"/>
<reference evidence="2" key="1">
    <citation type="submission" date="2020-05" db="EMBL/GenBank/DDBJ databases">
        <title>Phylogenomic resolution of chytrid fungi.</title>
        <authorList>
            <person name="Stajich J.E."/>
            <person name="Amses K."/>
            <person name="Simmons R."/>
            <person name="Seto K."/>
            <person name="Myers J."/>
            <person name="Bonds A."/>
            <person name="Quandt C.A."/>
            <person name="Barry K."/>
            <person name="Liu P."/>
            <person name="Grigoriev I."/>
            <person name="Longcore J.E."/>
            <person name="James T.Y."/>
        </authorList>
    </citation>
    <scope>NUCLEOTIDE SEQUENCE</scope>
    <source>
        <strain evidence="2">JEL0476</strain>
    </source>
</reference>
<evidence type="ECO:0000313" key="2">
    <source>
        <dbReference type="EMBL" id="KAJ3222959.1"/>
    </source>
</evidence>
<gene>
    <name evidence="2" type="primary">SEC14_1</name>
    <name evidence="2" type="ORF">HK099_001715</name>
</gene>
<dbReference type="SUPFAM" id="SSF52087">
    <property type="entry name" value="CRAL/TRIO domain"/>
    <property type="match status" value="1"/>
</dbReference>
<dbReference type="InterPro" id="IPR011074">
    <property type="entry name" value="CRAL/TRIO_N_dom"/>
</dbReference>
<protein>
    <submittedName>
        <fullName evidence="2">Cytosolic factor, phosphatidylinositol/phosphatidylcholine transfer protein</fullName>
    </submittedName>
</protein>
<comment type="caution">
    <text evidence="2">The sequence shown here is derived from an EMBL/GenBank/DDBJ whole genome shotgun (WGS) entry which is preliminary data.</text>
</comment>
<dbReference type="PRINTS" id="PR00180">
    <property type="entry name" value="CRETINALDHBP"/>
</dbReference>
<dbReference type="InterPro" id="IPR036865">
    <property type="entry name" value="CRAL-TRIO_dom_sf"/>
</dbReference>
<dbReference type="SMART" id="SM01100">
    <property type="entry name" value="CRAL_TRIO_N"/>
    <property type="match status" value="1"/>
</dbReference>
<keyword evidence="3" id="KW-1185">Reference proteome</keyword>
<sequence>MSTALDQYPTFGRLGHLTEDQQQQLTEFKTLLTTLNIYDSEKYDDNLLLRFLRARKFNLEDTKVMFENYHNWRCEFGVDKLISEFEFPEYPVVKKYYPRYYHKCDKLGRPVYYELVGEIDVTQLFKVTTVERMIQNHVLEYEKLVNYRLPACSKKVGRYLEQSTTILDLKGVSISSFSSVYNIVKQISAISSNYYPEMMGKMYIINSPFLFTTVWALVKPLLDEVTVNKIHILGYSFKDKLLESIDAENLPKVYGGNCECEKGCQNSDLGPWNDGSVEGYPKKEFERFNIQFDMGQSQKFKE</sequence>
<dbReference type="Gene3D" id="3.40.525.10">
    <property type="entry name" value="CRAL-TRIO lipid binding domain"/>
    <property type="match status" value="1"/>
</dbReference>
<dbReference type="Proteomes" id="UP001211065">
    <property type="component" value="Unassembled WGS sequence"/>
</dbReference>
<evidence type="ECO:0000313" key="3">
    <source>
        <dbReference type="Proteomes" id="UP001211065"/>
    </source>
</evidence>
<accession>A0AAD5XX42</accession>
<dbReference type="AlphaFoldDB" id="A0AAD5XX42"/>
<feature type="domain" description="CRAL-TRIO" evidence="1">
    <location>
        <begin position="89"/>
        <end position="262"/>
    </location>
</feature>
<dbReference type="SMART" id="SM00516">
    <property type="entry name" value="SEC14"/>
    <property type="match status" value="1"/>
</dbReference>
<dbReference type="InterPro" id="IPR036273">
    <property type="entry name" value="CRAL/TRIO_N_dom_sf"/>
</dbReference>
<dbReference type="InterPro" id="IPR001251">
    <property type="entry name" value="CRAL-TRIO_dom"/>
</dbReference>
<dbReference type="PROSITE" id="PS50191">
    <property type="entry name" value="CRAL_TRIO"/>
    <property type="match status" value="1"/>
</dbReference>
<evidence type="ECO:0000259" key="1">
    <source>
        <dbReference type="PROSITE" id="PS50191"/>
    </source>
</evidence>
<dbReference type="InterPro" id="IPR051026">
    <property type="entry name" value="PI/PC_transfer"/>
</dbReference>
<dbReference type="Pfam" id="PF03765">
    <property type="entry name" value="CRAL_TRIO_N"/>
    <property type="match status" value="1"/>
</dbReference>
<dbReference type="Pfam" id="PF00650">
    <property type="entry name" value="CRAL_TRIO"/>
    <property type="match status" value="1"/>
</dbReference>
<dbReference type="CDD" id="cd00170">
    <property type="entry name" value="SEC14"/>
    <property type="match status" value="1"/>
</dbReference>
<organism evidence="2 3">
    <name type="scientific">Clydaea vesicula</name>
    <dbReference type="NCBI Taxonomy" id="447962"/>
    <lineage>
        <taxon>Eukaryota</taxon>
        <taxon>Fungi</taxon>
        <taxon>Fungi incertae sedis</taxon>
        <taxon>Chytridiomycota</taxon>
        <taxon>Chytridiomycota incertae sedis</taxon>
        <taxon>Chytridiomycetes</taxon>
        <taxon>Lobulomycetales</taxon>
        <taxon>Lobulomycetaceae</taxon>
        <taxon>Clydaea</taxon>
    </lineage>
</organism>
<dbReference type="SUPFAM" id="SSF46938">
    <property type="entry name" value="CRAL/TRIO N-terminal domain"/>
    <property type="match status" value="1"/>
</dbReference>
<dbReference type="PANTHER" id="PTHR45657:SF1">
    <property type="entry name" value="CRAL-TRIO DOMAIN-CONTAINING PROTEIN YKL091C-RELATED"/>
    <property type="match status" value="1"/>
</dbReference>
<dbReference type="Gene3D" id="1.10.8.20">
    <property type="entry name" value="N-terminal domain of phosphatidylinositol transfer protein sec14p"/>
    <property type="match status" value="1"/>
</dbReference>
<dbReference type="PANTHER" id="PTHR45657">
    <property type="entry name" value="CRAL-TRIO DOMAIN-CONTAINING PROTEIN YKL091C-RELATED"/>
    <property type="match status" value="1"/>
</dbReference>
<dbReference type="EMBL" id="JADGJW010000151">
    <property type="protein sequence ID" value="KAJ3222959.1"/>
    <property type="molecule type" value="Genomic_DNA"/>
</dbReference>
<name>A0AAD5XX42_9FUNG</name>